<gene>
    <name evidence="6 8" type="primary">napF</name>
    <name evidence="8" type="ORF">DDT56_10280</name>
</gene>
<evidence type="ECO:0000256" key="6">
    <source>
        <dbReference type="HAMAP-Rule" id="MF_02201"/>
    </source>
</evidence>
<dbReference type="HAMAP" id="MF_02201">
    <property type="entry name" value="NapF"/>
    <property type="match status" value="1"/>
</dbReference>
<feature type="binding site" evidence="6">
    <location>
        <position position="74"/>
    </location>
    <ligand>
        <name>[4Fe-4S] cluster</name>
        <dbReference type="ChEBI" id="CHEBI:49883"/>
        <label>2</label>
    </ligand>
</feature>
<keyword evidence="9" id="KW-1185">Reference proteome</keyword>
<keyword evidence="1 6" id="KW-0004">4Fe-4S</keyword>
<feature type="binding site" evidence="6">
    <location>
        <position position="46"/>
    </location>
    <ligand>
        <name>[4Fe-4S] cluster</name>
        <dbReference type="ChEBI" id="CHEBI:49883"/>
        <label>1</label>
    </ligand>
</feature>
<feature type="binding site" evidence="6">
    <location>
        <position position="146"/>
    </location>
    <ligand>
        <name>[4Fe-4S] cluster</name>
        <dbReference type="ChEBI" id="CHEBI:49883"/>
        <label>3</label>
    </ligand>
</feature>
<evidence type="ECO:0000313" key="9">
    <source>
        <dbReference type="Proteomes" id="UP000296159"/>
    </source>
</evidence>
<dbReference type="GO" id="GO:0051539">
    <property type="term" value="F:4 iron, 4 sulfur cluster binding"/>
    <property type="evidence" value="ECO:0007669"/>
    <property type="project" value="UniProtKB-UniRule"/>
</dbReference>
<reference evidence="8 9" key="1">
    <citation type="submission" date="2018-04" db="EMBL/GenBank/DDBJ databases">
        <title>Brenneria corticis sp.nov.</title>
        <authorList>
            <person name="Li Y."/>
        </authorList>
    </citation>
    <scope>NUCLEOTIDE SEQUENCE [LARGE SCALE GENOMIC DNA]</scope>
    <source>
        <strain evidence="8 9">CFCC 11842</strain>
    </source>
</reference>
<keyword evidence="5 6" id="KW-0411">Iron-sulfur</keyword>
<comment type="subunit">
    <text evidence="6">Interacts with the cytoplasmic NapA precursor.</text>
</comment>
<dbReference type="RefSeq" id="WP_136166342.1">
    <property type="nucleotide sequence ID" value="NZ_KZ819077.1"/>
</dbReference>
<dbReference type="InterPro" id="IPR050572">
    <property type="entry name" value="Fe-S_Ferredoxin"/>
</dbReference>
<comment type="caution">
    <text evidence="8">The sequence shown here is derived from an EMBL/GenBank/DDBJ whole genome shotgun (WGS) entry which is preliminary data.</text>
</comment>
<evidence type="ECO:0000256" key="4">
    <source>
        <dbReference type="ARBA" id="ARBA00023004"/>
    </source>
</evidence>
<protein>
    <recommendedName>
        <fullName evidence="6">Ferredoxin-type protein NapF</fullName>
    </recommendedName>
</protein>
<organism evidence="8 9">
    <name type="scientific">Brenneria corticis</name>
    <dbReference type="NCBI Taxonomy" id="2173106"/>
    <lineage>
        <taxon>Bacteria</taxon>
        <taxon>Pseudomonadati</taxon>
        <taxon>Pseudomonadota</taxon>
        <taxon>Gammaproteobacteria</taxon>
        <taxon>Enterobacterales</taxon>
        <taxon>Pectobacteriaceae</taxon>
        <taxon>Brenneria</taxon>
    </lineage>
</organism>
<dbReference type="PROSITE" id="PS51379">
    <property type="entry name" value="4FE4S_FER_2"/>
    <property type="match status" value="3"/>
</dbReference>
<comment type="subcellular location">
    <subcellularLocation>
        <location evidence="6">Cytoplasm</location>
    </subcellularLocation>
</comment>
<evidence type="ECO:0000256" key="2">
    <source>
        <dbReference type="ARBA" id="ARBA00022723"/>
    </source>
</evidence>
<feature type="binding site" evidence="6">
    <location>
        <position position="143"/>
    </location>
    <ligand>
        <name>[4Fe-4S] cluster</name>
        <dbReference type="ChEBI" id="CHEBI:49883"/>
        <label>3</label>
    </ligand>
</feature>
<dbReference type="InterPro" id="IPR017900">
    <property type="entry name" value="4Fe4S_Fe_S_CS"/>
</dbReference>
<dbReference type="PANTHER" id="PTHR43687:SF1">
    <property type="entry name" value="FERREDOXIN III"/>
    <property type="match status" value="1"/>
</dbReference>
<feature type="binding site" evidence="6">
    <location>
        <position position="71"/>
    </location>
    <ligand>
        <name>[4Fe-4S] cluster</name>
        <dbReference type="ChEBI" id="CHEBI:49883"/>
        <label>2</label>
    </ligand>
</feature>
<keyword evidence="2 6" id="KW-0479">Metal-binding</keyword>
<dbReference type="GO" id="GO:0005737">
    <property type="term" value="C:cytoplasm"/>
    <property type="evidence" value="ECO:0007669"/>
    <property type="project" value="UniProtKB-SubCell"/>
</dbReference>
<dbReference type="Proteomes" id="UP000296159">
    <property type="component" value="Unassembled WGS sequence"/>
</dbReference>
<dbReference type="Pfam" id="PF12838">
    <property type="entry name" value="Fer4_7"/>
    <property type="match status" value="1"/>
</dbReference>
<evidence type="ECO:0000256" key="5">
    <source>
        <dbReference type="ARBA" id="ARBA00023014"/>
    </source>
</evidence>
<dbReference type="InterPro" id="IPR017896">
    <property type="entry name" value="4Fe4S_Fe-S-bd"/>
</dbReference>
<keyword evidence="3 6" id="KW-0677">Repeat</keyword>
<accession>A0A2U1U466</accession>
<feature type="binding site" evidence="6">
    <location>
        <position position="36"/>
    </location>
    <ligand>
        <name>[4Fe-4S] cluster</name>
        <dbReference type="ChEBI" id="CHEBI:49883"/>
        <label>1</label>
    </ligand>
</feature>
<dbReference type="PROSITE" id="PS00198">
    <property type="entry name" value="4FE4S_FER_1"/>
    <property type="match status" value="1"/>
</dbReference>
<feature type="binding site" evidence="6">
    <location>
        <position position="39"/>
    </location>
    <ligand>
        <name>[4Fe-4S] cluster</name>
        <dbReference type="ChEBI" id="CHEBI:49883"/>
        <label>1</label>
    </ligand>
</feature>
<dbReference type="CDD" id="cd10564">
    <property type="entry name" value="NapF_like"/>
    <property type="match status" value="1"/>
</dbReference>
<evidence type="ECO:0000256" key="1">
    <source>
        <dbReference type="ARBA" id="ARBA00022485"/>
    </source>
</evidence>
<proteinExistence type="inferred from homology"/>
<dbReference type="EMBL" id="QDKH01000009">
    <property type="protein sequence ID" value="PWC16450.1"/>
    <property type="molecule type" value="Genomic_DNA"/>
</dbReference>
<dbReference type="Pfam" id="PF13187">
    <property type="entry name" value="Fer4_9"/>
    <property type="match status" value="1"/>
</dbReference>
<comment type="cofactor">
    <cofactor evidence="6">
        <name>[4Fe-4S] cluster</name>
        <dbReference type="ChEBI" id="CHEBI:49883"/>
    </cofactor>
</comment>
<feature type="domain" description="4Fe-4S ferredoxin-type" evidence="7">
    <location>
        <begin position="26"/>
        <end position="56"/>
    </location>
</feature>
<comment type="function">
    <text evidence="6">Could be involved in the maturation of NapA, the catalytic subunit of the periplasmic nitrate reductase, before its export into the periplasm.</text>
</comment>
<evidence type="ECO:0000313" key="8">
    <source>
        <dbReference type="EMBL" id="PWC16450.1"/>
    </source>
</evidence>
<keyword evidence="4 6" id="KW-0408">Iron</keyword>
<dbReference type="SUPFAM" id="SSF54862">
    <property type="entry name" value="4Fe-4S ferredoxins"/>
    <property type="match status" value="1"/>
</dbReference>
<feature type="binding site" evidence="6">
    <location>
        <position position="140"/>
    </location>
    <ligand>
        <name>[4Fe-4S] cluster</name>
        <dbReference type="ChEBI" id="CHEBI:49883"/>
        <label>3</label>
    </ligand>
</feature>
<dbReference type="Gene3D" id="3.30.70.20">
    <property type="match status" value="2"/>
</dbReference>
<feature type="domain" description="4Fe-4S ferredoxin-type" evidence="7">
    <location>
        <begin position="57"/>
        <end position="88"/>
    </location>
</feature>
<dbReference type="GO" id="GO:0046872">
    <property type="term" value="F:metal ion binding"/>
    <property type="evidence" value="ECO:0007669"/>
    <property type="project" value="UniProtKB-KW"/>
</dbReference>
<feature type="binding site" evidence="6">
    <location>
        <position position="68"/>
    </location>
    <ligand>
        <name>[4Fe-4S] cluster</name>
        <dbReference type="ChEBI" id="CHEBI:49883"/>
        <label>2</label>
    </ligand>
</feature>
<name>A0A2U1U466_9GAMM</name>
<sequence>MTELSRRSFLTGRRHSAAQTLRPPWSGAESDFLSQCTRCDACIAACAGGILRRGPGGFPMVDFQRGECSFCYDCARACPQALFSARHTAPWDCQMTIGDGCLSQRQVECRCCQDACEPGAIAFHPTLRRIAAPSLDNARCITCGACIAGCPSGAISMQRRPAPTRQEIP</sequence>
<dbReference type="AlphaFoldDB" id="A0A2U1U466"/>
<dbReference type="PANTHER" id="PTHR43687">
    <property type="entry name" value="ADENYLYLSULFATE REDUCTASE, BETA SUBUNIT"/>
    <property type="match status" value="1"/>
</dbReference>
<comment type="similarity">
    <text evidence="6">Belongs to the NapF family.</text>
</comment>
<evidence type="ECO:0000256" key="3">
    <source>
        <dbReference type="ARBA" id="ARBA00022737"/>
    </source>
</evidence>
<feature type="binding site" evidence="6">
    <location>
        <position position="42"/>
    </location>
    <ligand>
        <name>[4Fe-4S] cluster</name>
        <dbReference type="ChEBI" id="CHEBI:49883"/>
        <label>1</label>
    </ligand>
</feature>
<keyword evidence="6" id="KW-0963">Cytoplasm</keyword>
<dbReference type="InterPro" id="IPR004496">
    <property type="entry name" value="NapF"/>
</dbReference>
<feature type="domain" description="4Fe-4S ferredoxin-type" evidence="7">
    <location>
        <begin position="131"/>
        <end position="160"/>
    </location>
</feature>
<feature type="binding site" evidence="6">
    <location>
        <position position="150"/>
    </location>
    <ligand>
        <name>[4Fe-4S] cluster</name>
        <dbReference type="ChEBI" id="CHEBI:49883"/>
        <label>3</label>
    </ligand>
</feature>
<dbReference type="NCBIfam" id="TIGR00402">
    <property type="entry name" value="napF"/>
    <property type="match status" value="1"/>
</dbReference>
<feature type="binding site" evidence="6">
    <location>
        <position position="78"/>
    </location>
    <ligand>
        <name>[4Fe-4S] cluster</name>
        <dbReference type="ChEBI" id="CHEBI:49883"/>
        <label>2</label>
    </ligand>
</feature>
<evidence type="ECO:0000259" key="7">
    <source>
        <dbReference type="PROSITE" id="PS51379"/>
    </source>
</evidence>